<dbReference type="InterPro" id="IPR035979">
    <property type="entry name" value="RBD_domain_sf"/>
</dbReference>
<feature type="compositionally biased region" description="Basic and acidic residues" evidence="1">
    <location>
        <begin position="187"/>
        <end position="200"/>
    </location>
</feature>
<feature type="compositionally biased region" description="Basic residues" evidence="1">
    <location>
        <begin position="277"/>
        <end position="289"/>
    </location>
</feature>
<dbReference type="EMBL" id="GDUN01000981">
    <property type="protein sequence ID" value="JAN94938.1"/>
    <property type="molecule type" value="mRNA"/>
</dbReference>
<proteinExistence type="evidence at transcript level"/>
<reference evidence="2" key="1">
    <citation type="journal article" date="2016" name="PLoS ONE">
        <title>A Deep Insight into the Sialome of Male and Female Aedes aegypti Mosquitoes.</title>
        <authorList>
            <person name="Ribeiro J.M."/>
            <person name="Martin-Martin I."/>
            <person name="Arca B."/>
            <person name="Calvo E."/>
        </authorList>
    </citation>
    <scope>NUCLEOTIDE SEQUENCE</scope>
    <source>
        <strain evidence="2">Liverpool</strain>
        <tissue evidence="2">Salivary glands</tissue>
    </source>
</reference>
<feature type="compositionally biased region" description="Polar residues" evidence="1">
    <location>
        <begin position="226"/>
        <end position="242"/>
    </location>
</feature>
<keyword evidence="2" id="KW-0648">Protein biosynthesis</keyword>
<dbReference type="GO" id="GO:0003676">
    <property type="term" value="F:nucleic acid binding"/>
    <property type="evidence" value="ECO:0007669"/>
    <property type="project" value="InterPro"/>
</dbReference>
<organism evidence="2">
    <name type="scientific">Aedes aegypti</name>
    <name type="common">Yellowfever mosquito</name>
    <name type="synonym">Culex aegypti</name>
    <dbReference type="NCBI Taxonomy" id="7159"/>
    <lineage>
        <taxon>Eukaryota</taxon>
        <taxon>Metazoa</taxon>
        <taxon>Ecdysozoa</taxon>
        <taxon>Arthropoda</taxon>
        <taxon>Hexapoda</taxon>
        <taxon>Insecta</taxon>
        <taxon>Pterygota</taxon>
        <taxon>Neoptera</taxon>
        <taxon>Endopterygota</taxon>
        <taxon>Diptera</taxon>
        <taxon>Nematocera</taxon>
        <taxon>Culicoidea</taxon>
        <taxon>Culicidae</taxon>
        <taxon>Culicinae</taxon>
        <taxon>Aedini</taxon>
        <taxon>Aedes</taxon>
        <taxon>Stegomyia</taxon>
    </lineage>
</organism>
<evidence type="ECO:0000313" key="2">
    <source>
        <dbReference type="EMBL" id="JAN94938.1"/>
    </source>
</evidence>
<feature type="compositionally biased region" description="Polar residues" evidence="1">
    <location>
        <begin position="177"/>
        <end position="186"/>
    </location>
</feature>
<dbReference type="AlphaFoldDB" id="A0A0P6IV62"/>
<sequence>MSTYRKNTLVVDFSVLPKRPTLDQVEQFLKKFIKLDMADVKSIQLHNLKKCVYIELLDAGVAPRLHKQHHLQHSFVYDGVDYYVPIYVDGPTTTVRILDLPPHMSNAVITKHMQQYGKVISIQNEVWKNFFPGVPNGVRIVRMRMEKTVPSCIVVENHSTVVNYPNEQSARADLKQRTPTASSDINVENKIDDQLVRCEATEPSSTDSDGTNEAESDDEHAKTENNDGNGDDQQGSEITTELESGKRRLSTEADGMLENESKRTCSKNETSSEWRVHNTRSRKNKKCDV</sequence>
<feature type="region of interest" description="Disordered" evidence="1">
    <location>
        <begin position="167"/>
        <end position="289"/>
    </location>
</feature>
<name>A0A0P6IV62_AEDAE</name>
<evidence type="ECO:0000256" key="1">
    <source>
        <dbReference type="SAM" id="MobiDB-lite"/>
    </source>
</evidence>
<dbReference type="VEuPathDB" id="VectorBase:AAEL023677"/>
<dbReference type="GO" id="GO:0003746">
    <property type="term" value="F:translation elongation factor activity"/>
    <property type="evidence" value="ECO:0007669"/>
    <property type="project" value="UniProtKB-KW"/>
</dbReference>
<keyword evidence="2" id="KW-0251">Elongation factor</keyword>
<dbReference type="SUPFAM" id="SSF54928">
    <property type="entry name" value="RNA-binding domain, RBD"/>
    <property type="match status" value="1"/>
</dbReference>
<accession>A0A0P6IV62</accession>
<protein>
    <submittedName>
        <fullName evidence="2">Putative translation elongation factor ef-1 alpha/tu</fullName>
    </submittedName>
</protein>